<sequence length="61" mass="7252">MCHSFLIVYYWNDTEFLTLPNKTLTCLWNPFYSGYMQTRNTDYTYFFVSEPANSSVNFTPA</sequence>
<organism evidence="1">
    <name type="scientific">Salmonella enterica subsp. salamae serovar 48:d:z6</name>
    <dbReference type="NCBI Taxonomy" id="1151170"/>
    <lineage>
        <taxon>Bacteria</taxon>
        <taxon>Pseudomonadati</taxon>
        <taxon>Pseudomonadota</taxon>
        <taxon>Gammaproteobacteria</taxon>
        <taxon>Enterobacterales</taxon>
        <taxon>Enterobacteriaceae</taxon>
        <taxon>Salmonella</taxon>
    </lineage>
</organism>
<gene>
    <name evidence="1" type="ORF">G0B47_13170</name>
</gene>
<reference evidence="1" key="2">
    <citation type="submission" date="2018-07" db="EMBL/GenBank/DDBJ databases">
        <authorList>
            <consortium name="NCBI Pathogen Detection Project"/>
        </authorList>
    </citation>
    <scope>NUCLEOTIDE SEQUENCE</scope>
    <source>
        <strain evidence="1">3749-68</strain>
    </source>
</reference>
<protein>
    <submittedName>
        <fullName evidence="1">Uncharacterized protein</fullName>
    </submittedName>
</protein>
<dbReference type="EMBL" id="DAAMGE010000014">
    <property type="protein sequence ID" value="HAC6542208.1"/>
    <property type="molecule type" value="Genomic_DNA"/>
</dbReference>
<evidence type="ECO:0000313" key="1">
    <source>
        <dbReference type="EMBL" id="HAC6542208.1"/>
    </source>
</evidence>
<proteinExistence type="predicted"/>
<dbReference type="AlphaFoldDB" id="A0A701VC46"/>
<accession>A0A701VC46</accession>
<comment type="caution">
    <text evidence="1">The sequence shown here is derived from an EMBL/GenBank/DDBJ whole genome shotgun (WGS) entry which is preliminary data.</text>
</comment>
<name>A0A701VC46_SALER</name>
<reference evidence="1" key="1">
    <citation type="journal article" date="2018" name="Genome Biol.">
        <title>SKESA: strategic k-mer extension for scrupulous assemblies.</title>
        <authorList>
            <person name="Souvorov A."/>
            <person name="Agarwala R."/>
            <person name="Lipman D.J."/>
        </authorList>
    </citation>
    <scope>NUCLEOTIDE SEQUENCE</scope>
    <source>
        <strain evidence="1">3749-68</strain>
    </source>
</reference>